<reference evidence="3 4" key="2">
    <citation type="journal article" date="2017" name="Int. J. Syst. Evol. Microbiol.">
        <title>Pseudomonas furukawaii sp. nov., a polychlorinated biphenyl-degrading bacterium isolated from biphenyl-contaminated soil in Japan.</title>
        <authorList>
            <person name="Kimura N."/>
            <person name="Watanabe T."/>
            <person name="Suenaga H."/>
            <person name="Fujihara H."/>
            <person name="Futagami T."/>
            <person name="Goto M."/>
            <person name="Hanada S."/>
            <person name="Hirose J."/>
        </authorList>
    </citation>
    <scope>NUCLEOTIDE SEQUENCE [LARGE SCALE GENOMIC DNA]</scope>
    <source>
        <strain evidence="4">DSM 10086 / NBRC 110670 / KF707</strain>
    </source>
</reference>
<dbReference type="KEGG" id="pfuw:KF707C_40780"/>
<gene>
    <name evidence="3" type="ORF">KF707C_40780</name>
</gene>
<keyword evidence="4" id="KW-1185">Reference proteome</keyword>
<dbReference type="EMBL" id="AP014862">
    <property type="protein sequence ID" value="BAU75766.1"/>
    <property type="molecule type" value="Genomic_DNA"/>
</dbReference>
<sequence length="444" mass="49183">MLNLFSWFSGRQYAFGAFIVALALLDPFGLTSSTDDASAKWLNRIFASFYPDTGQRNTVVILIDDEYLLRNDTYWPMPYSEQSKLFKRLLAYKPDAVFVDLLYSHDHSRDDARQSSQLLANVFERYKHQGIPLLLANTGLERGKDGQINTLPRFSGVTSPTLVAWSGFGDHYPLAIRTAVGDLETPALELYRRYCQKNACEPLPEDAAAAISLPPIALQWGLKMSAKQSLVAPVGHCSTPGVIDQLLQAIFWKLGSEAESNCAYSLTLRAGDLEANGPEERELLSHLLRGKLVLVGAQITSAGDLVQSPLHGKVPGIYIHAMALDNLIAWGTDYYHSPANLFGSDIDWLDMVELALLLLIAVLKKAHERDTWSCAHWRSWHSWCVVLLLLATLSGVLHFMSITPANILGILLLSLVLFSDKLEEIVNASHRKGALPPATQGTQR</sequence>
<protein>
    <recommendedName>
        <fullName evidence="2">CHASE2 domain-containing protein</fullName>
    </recommendedName>
</protein>
<reference evidence="4" key="1">
    <citation type="submission" date="2015-05" db="EMBL/GenBank/DDBJ databases">
        <title>Draft genome sequencing of a biphenyl-degrading bacterium, Pseudomonas balearica KF707 (=NBRC110670).</title>
        <authorList>
            <person name="Kimura N."/>
            <person name="Hirose J."/>
            <person name="Watanabe T."/>
            <person name="Suenaga H."/>
            <person name="Fujihara H."/>
            <person name="Noguchi M."/>
            <person name="Hashimoto M."/>
            <person name="Shimodaira J."/>
            <person name="Tsuchikane K."/>
            <person name="Hosoyama A."/>
            <person name="Yamazoe A."/>
            <person name="Fujita N."/>
            <person name="Furukawa K."/>
        </authorList>
    </citation>
    <scope>NUCLEOTIDE SEQUENCE [LARGE SCALE GENOMIC DNA]</scope>
    <source>
        <strain evidence="4">DSM 10086 / NBRC 110670 / KF707</strain>
    </source>
</reference>
<keyword evidence="1" id="KW-1133">Transmembrane helix</keyword>
<dbReference type="Pfam" id="PF05226">
    <property type="entry name" value="CHASE2"/>
    <property type="match status" value="1"/>
</dbReference>
<organism evidence="3 4">
    <name type="scientific">Metapseudomonas furukawaii</name>
    <name type="common">Pseudomonas furukawaii</name>
    <dbReference type="NCBI Taxonomy" id="1149133"/>
    <lineage>
        <taxon>Bacteria</taxon>
        <taxon>Pseudomonadati</taxon>
        <taxon>Pseudomonadota</taxon>
        <taxon>Gammaproteobacteria</taxon>
        <taxon>Pseudomonadales</taxon>
        <taxon>Pseudomonadaceae</taxon>
        <taxon>Metapseudomonas</taxon>
    </lineage>
</organism>
<feature type="transmembrane region" description="Helical" evidence="1">
    <location>
        <begin position="384"/>
        <end position="417"/>
    </location>
</feature>
<name>A0AAD1C1S6_METFU</name>
<feature type="domain" description="CHASE2" evidence="2">
    <location>
        <begin position="39"/>
        <end position="364"/>
    </location>
</feature>
<evidence type="ECO:0000313" key="3">
    <source>
        <dbReference type="EMBL" id="BAU75766.1"/>
    </source>
</evidence>
<keyword evidence="1" id="KW-0472">Membrane</keyword>
<dbReference type="AlphaFoldDB" id="A0AAD1C1S6"/>
<dbReference type="Proteomes" id="UP000218554">
    <property type="component" value="Chromosome"/>
</dbReference>
<dbReference type="InterPro" id="IPR007890">
    <property type="entry name" value="CHASE2"/>
</dbReference>
<dbReference type="SMART" id="SM01080">
    <property type="entry name" value="CHASE2"/>
    <property type="match status" value="1"/>
</dbReference>
<dbReference type="RefSeq" id="WP_003456859.1">
    <property type="nucleotide sequence ID" value="NZ_AJMR01000230.1"/>
</dbReference>
<evidence type="ECO:0000259" key="2">
    <source>
        <dbReference type="SMART" id="SM01080"/>
    </source>
</evidence>
<keyword evidence="1" id="KW-0812">Transmembrane</keyword>
<evidence type="ECO:0000256" key="1">
    <source>
        <dbReference type="SAM" id="Phobius"/>
    </source>
</evidence>
<proteinExistence type="predicted"/>
<accession>A0AAD1C1S6</accession>
<evidence type="ECO:0000313" key="4">
    <source>
        <dbReference type="Proteomes" id="UP000218554"/>
    </source>
</evidence>